<evidence type="ECO:0000256" key="4">
    <source>
        <dbReference type="ARBA" id="ARBA00023002"/>
    </source>
</evidence>
<feature type="domain" description="Sulfite reductase [NADPH] flavoprotein alpha-component-like FAD-binding" evidence="5">
    <location>
        <begin position="62"/>
        <end position="152"/>
    </location>
</feature>
<keyword evidence="2" id="KW-0285">Flavoprotein</keyword>
<evidence type="ECO:0000256" key="3">
    <source>
        <dbReference type="ARBA" id="ARBA00022827"/>
    </source>
</evidence>
<dbReference type="Pfam" id="PF00667">
    <property type="entry name" value="FAD_binding_1"/>
    <property type="match status" value="1"/>
</dbReference>
<gene>
    <name evidence="6" type="ORF">E3N88_45031</name>
</gene>
<evidence type="ECO:0000259" key="5">
    <source>
        <dbReference type="Pfam" id="PF00667"/>
    </source>
</evidence>
<sequence length="154" mass="17526">MKNCVKHDFKSCFFKKELVWPELDLLLRDEDGKAAATPYTTAIPDYRVTFHDKPDVFSKDHSQTNVHAVCDAQHPCRYETRDHVGVYCENLVEVLEEAERLMGLPSNTYFSIHTENEDGTPLGGPSLQPHFPPCTSRKELTNYADLLSSPKKVN</sequence>
<dbReference type="Proteomes" id="UP000326396">
    <property type="component" value="Unassembled WGS sequence"/>
</dbReference>
<proteinExistence type="predicted"/>
<keyword evidence="7" id="KW-1185">Reference proteome</keyword>
<dbReference type="InterPro" id="IPR017938">
    <property type="entry name" value="Riboflavin_synthase-like_b-brl"/>
</dbReference>
<keyword evidence="4" id="KW-0560">Oxidoreductase</keyword>
<dbReference type="InterPro" id="IPR003097">
    <property type="entry name" value="CysJ-like_FAD-binding"/>
</dbReference>
<comment type="caution">
    <text evidence="6">The sequence shown here is derived from an EMBL/GenBank/DDBJ whole genome shotgun (WGS) entry which is preliminary data.</text>
</comment>
<comment type="cofactor">
    <cofactor evidence="1">
        <name>FAD</name>
        <dbReference type="ChEBI" id="CHEBI:57692"/>
    </cofactor>
</comment>
<dbReference type="EMBL" id="SZYD01002084">
    <property type="protein sequence ID" value="KAC9955884.1"/>
    <property type="molecule type" value="Genomic_DNA"/>
</dbReference>
<evidence type="ECO:0000313" key="6">
    <source>
        <dbReference type="EMBL" id="KAC9955884.1"/>
    </source>
</evidence>
<evidence type="ECO:0000256" key="2">
    <source>
        <dbReference type="ARBA" id="ARBA00022630"/>
    </source>
</evidence>
<reference evidence="6 7" key="1">
    <citation type="submission" date="2019-05" db="EMBL/GenBank/DDBJ databases">
        <title>Mikania micrantha, genome provides insights into the molecular mechanism of rapid growth.</title>
        <authorList>
            <person name="Liu B."/>
        </authorList>
    </citation>
    <scope>NUCLEOTIDE SEQUENCE [LARGE SCALE GENOMIC DNA]</scope>
    <source>
        <strain evidence="6">NLD-2019</strain>
        <tissue evidence="6">Leaf</tissue>
    </source>
</reference>
<dbReference type="OrthoDB" id="1712445at2759"/>
<evidence type="ECO:0000256" key="1">
    <source>
        <dbReference type="ARBA" id="ARBA00001974"/>
    </source>
</evidence>
<dbReference type="InterPro" id="IPR023173">
    <property type="entry name" value="NADPH_Cyt_P450_Rdtase_alpha"/>
</dbReference>
<protein>
    <recommendedName>
        <fullName evidence="5">Sulfite reductase [NADPH] flavoprotein alpha-component-like FAD-binding domain-containing protein</fullName>
    </recommendedName>
</protein>
<dbReference type="AlphaFoldDB" id="A0A5N6LAA9"/>
<organism evidence="6 7">
    <name type="scientific">Mikania micrantha</name>
    <name type="common">bitter vine</name>
    <dbReference type="NCBI Taxonomy" id="192012"/>
    <lineage>
        <taxon>Eukaryota</taxon>
        <taxon>Viridiplantae</taxon>
        <taxon>Streptophyta</taxon>
        <taxon>Embryophyta</taxon>
        <taxon>Tracheophyta</taxon>
        <taxon>Spermatophyta</taxon>
        <taxon>Magnoliopsida</taxon>
        <taxon>eudicotyledons</taxon>
        <taxon>Gunneridae</taxon>
        <taxon>Pentapetalae</taxon>
        <taxon>asterids</taxon>
        <taxon>campanulids</taxon>
        <taxon>Asterales</taxon>
        <taxon>Asteraceae</taxon>
        <taxon>Asteroideae</taxon>
        <taxon>Heliantheae alliance</taxon>
        <taxon>Eupatorieae</taxon>
        <taxon>Mikania</taxon>
    </lineage>
</organism>
<name>A0A5N6LAA9_9ASTR</name>
<evidence type="ECO:0000313" key="7">
    <source>
        <dbReference type="Proteomes" id="UP000326396"/>
    </source>
</evidence>
<dbReference type="Gene3D" id="1.20.990.10">
    <property type="entry name" value="NADPH-cytochrome p450 Reductase, Chain A, domain 3"/>
    <property type="match status" value="1"/>
</dbReference>
<accession>A0A5N6LAA9</accession>
<dbReference type="GO" id="GO:0016491">
    <property type="term" value="F:oxidoreductase activity"/>
    <property type="evidence" value="ECO:0007669"/>
    <property type="project" value="UniProtKB-KW"/>
</dbReference>
<keyword evidence="3" id="KW-0274">FAD</keyword>
<dbReference type="SUPFAM" id="SSF63380">
    <property type="entry name" value="Riboflavin synthase domain-like"/>
    <property type="match status" value="1"/>
</dbReference>